<evidence type="ECO:0000313" key="6">
    <source>
        <dbReference type="Proteomes" id="UP000505210"/>
    </source>
</evidence>
<dbReference type="AlphaFoldDB" id="A0A6M8B9L2"/>
<dbReference type="PANTHER" id="PTHR30349:SF41">
    <property type="entry name" value="INTEGRASE_RECOMBINASE PROTEIN MJ0367-RELATED"/>
    <property type="match status" value="1"/>
</dbReference>
<evidence type="ECO:0000313" key="5">
    <source>
        <dbReference type="EMBL" id="QKD80776.1"/>
    </source>
</evidence>
<dbReference type="GO" id="GO:0006310">
    <property type="term" value="P:DNA recombination"/>
    <property type="evidence" value="ECO:0007669"/>
    <property type="project" value="UniProtKB-KW"/>
</dbReference>
<name>A0A6M8B9L2_9CYAN</name>
<evidence type="ECO:0000256" key="3">
    <source>
        <dbReference type="ARBA" id="ARBA00023172"/>
    </source>
</evidence>
<comment type="similarity">
    <text evidence="1">Belongs to the 'phage' integrase family.</text>
</comment>
<dbReference type="PANTHER" id="PTHR30349">
    <property type="entry name" value="PHAGE INTEGRASE-RELATED"/>
    <property type="match status" value="1"/>
</dbReference>
<evidence type="ECO:0000256" key="1">
    <source>
        <dbReference type="ARBA" id="ARBA00008857"/>
    </source>
</evidence>
<dbReference type="Pfam" id="PF00589">
    <property type="entry name" value="Phage_integrase"/>
    <property type="match status" value="1"/>
</dbReference>
<dbReference type="Proteomes" id="UP000505210">
    <property type="component" value="Chromosome"/>
</dbReference>
<dbReference type="InterPro" id="IPR013762">
    <property type="entry name" value="Integrase-like_cat_sf"/>
</dbReference>
<dbReference type="GO" id="GO:0003677">
    <property type="term" value="F:DNA binding"/>
    <property type="evidence" value="ECO:0007669"/>
    <property type="project" value="UniProtKB-KW"/>
</dbReference>
<reference evidence="5 6" key="1">
    <citation type="submission" date="2020-05" db="EMBL/GenBank/DDBJ databases">
        <title>Complete genome sequence of of a novel Thermoleptolyngbya strain isolated from hot springs of Ganzi, Sichuan China.</title>
        <authorList>
            <person name="Tang J."/>
            <person name="Daroch M."/>
            <person name="Li L."/>
            <person name="Waleron K."/>
            <person name="Waleron M."/>
            <person name="Waleron M."/>
        </authorList>
    </citation>
    <scope>NUCLEOTIDE SEQUENCE [LARGE SCALE GENOMIC DNA]</scope>
    <source>
        <strain evidence="5 6">PKUAC-SCTA183</strain>
    </source>
</reference>
<evidence type="ECO:0000256" key="2">
    <source>
        <dbReference type="ARBA" id="ARBA00023125"/>
    </source>
</evidence>
<accession>A0A6M8B9L2</accession>
<dbReference type="InterPro" id="IPR002104">
    <property type="entry name" value="Integrase_catalytic"/>
</dbReference>
<protein>
    <submittedName>
        <fullName evidence="5">Tyrosine-type recombinase/integrase</fullName>
    </submittedName>
</protein>
<sequence length="209" mass="23536">MLFYGTDFRHPVFTILTTEKWDMKINRYGQAEALSKSDFQTVLAAIANPTHRLIFAMCWYTCERPITILRLRVDQVYSDAARQLPLSVLVLPSSSRKDRVTRECPVSVALRQELKAYTPPPDGFLFPGAGAEGHLSFSAYYKALARTYASLGLRGYSTYSTRRGSITELARAGLSTRVIQQVSGHRSLQSLQRYIEVDPRVTVRAIALL</sequence>
<keyword evidence="3" id="KW-0233">DNA recombination</keyword>
<keyword evidence="2" id="KW-0238">DNA-binding</keyword>
<dbReference type="EMBL" id="CP053661">
    <property type="protein sequence ID" value="QKD80776.1"/>
    <property type="molecule type" value="Genomic_DNA"/>
</dbReference>
<dbReference type="InterPro" id="IPR011010">
    <property type="entry name" value="DNA_brk_join_enz"/>
</dbReference>
<organism evidence="5 6">
    <name type="scientific">Thermoleptolyngbya sichuanensis A183</name>
    <dbReference type="NCBI Taxonomy" id="2737172"/>
    <lineage>
        <taxon>Bacteria</taxon>
        <taxon>Bacillati</taxon>
        <taxon>Cyanobacteriota</taxon>
        <taxon>Cyanophyceae</taxon>
        <taxon>Oculatellales</taxon>
        <taxon>Oculatellaceae</taxon>
        <taxon>Thermoleptolyngbya</taxon>
        <taxon>Thermoleptolyngbya sichuanensis</taxon>
    </lineage>
</organism>
<dbReference type="GO" id="GO:0015074">
    <property type="term" value="P:DNA integration"/>
    <property type="evidence" value="ECO:0007669"/>
    <property type="project" value="InterPro"/>
</dbReference>
<dbReference type="Gene3D" id="1.10.443.10">
    <property type="entry name" value="Intergrase catalytic core"/>
    <property type="match status" value="1"/>
</dbReference>
<keyword evidence="6" id="KW-1185">Reference proteome</keyword>
<feature type="domain" description="Tyr recombinase" evidence="4">
    <location>
        <begin position="29"/>
        <end position="207"/>
    </location>
</feature>
<evidence type="ECO:0000259" key="4">
    <source>
        <dbReference type="PROSITE" id="PS51898"/>
    </source>
</evidence>
<dbReference type="KEGG" id="theu:HPC62_00035"/>
<proteinExistence type="inferred from homology"/>
<dbReference type="PROSITE" id="PS51898">
    <property type="entry name" value="TYR_RECOMBINASE"/>
    <property type="match status" value="1"/>
</dbReference>
<dbReference type="InterPro" id="IPR050090">
    <property type="entry name" value="Tyrosine_recombinase_XerCD"/>
</dbReference>
<gene>
    <name evidence="5" type="ORF">HPC62_00035</name>
</gene>
<dbReference type="SUPFAM" id="SSF56349">
    <property type="entry name" value="DNA breaking-rejoining enzymes"/>
    <property type="match status" value="1"/>
</dbReference>